<proteinExistence type="predicted"/>
<dbReference type="STRING" id="3750.A0A498I5A7"/>
<protein>
    <submittedName>
        <fullName evidence="1">Uncharacterized protein</fullName>
    </submittedName>
</protein>
<gene>
    <name evidence="1" type="ORF">DVH24_002204</name>
    <name evidence="2" type="ORF">DVH24_002208</name>
</gene>
<comment type="caution">
    <text evidence="1">The sequence shown here is derived from an EMBL/GenBank/DDBJ whole genome shotgun (WGS) entry which is preliminary data.</text>
</comment>
<dbReference type="EMBL" id="RDQH01000339">
    <property type="protein sequence ID" value="RXH78686.1"/>
    <property type="molecule type" value="Genomic_DNA"/>
</dbReference>
<dbReference type="Gene3D" id="3.40.50.150">
    <property type="entry name" value="Vaccinia Virus protein VP39"/>
    <property type="match status" value="1"/>
</dbReference>
<keyword evidence="3" id="KW-1185">Reference proteome</keyword>
<dbReference type="Proteomes" id="UP000290289">
    <property type="component" value="Chromosome 13"/>
</dbReference>
<name>A0A498I5A7_MALDO</name>
<evidence type="ECO:0000313" key="1">
    <source>
        <dbReference type="EMBL" id="RXH78686.1"/>
    </source>
</evidence>
<dbReference type="AlphaFoldDB" id="A0A498I5A7"/>
<evidence type="ECO:0000313" key="2">
    <source>
        <dbReference type="EMBL" id="RXH78690.1"/>
    </source>
</evidence>
<dbReference type="InterPro" id="IPR029063">
    <property type="entry name" value="SAM-dependent_MTases_sf"/>
</dbReference>
<evidence type="ECO:0000313" key="3">
    <source>
        <dbReference type="Proteomes" id="UP000290289"/>
    </source>
</evidence>
<reference evidence="1 3" key="1">
    <citation type="submission" date="2018-10" db="EMBL/GenBank/DDBJ databases">
        <title>A high-quality apple genome assembly.</title>
        <authorList>
            <person name="Hu J."/>
        </authorList>
    </citation>
    <scope>NUCLEOTIDE SEQUENCE [LARGE SCALE GENOMIC DNA]</scope>
    <source>
        <strain evidence="3">cv. HFTH1</strain>
        <tissue evidence="1">Young leaf</tissue>
    </source>
</reference>
<accession>A0A498I5A7</accession>
<sequence length="97" mass="10520">MVGIHLVPITPVRGAFSIQQDITKPECTARLRKLIKKNGCLAFDLVLHDGSPNYEPYTPIKQDTNKGASLCFSAVGSITKLTSFTILAFLLQGVVAM</sequence>
<organism evidence="1 3">
    <name type="scientific">Malus domestica</name>
    <name type="common">Apple</name>
    <name type="synonym">Pyrus malus</name>
    <dbReference type="NCBI Taxonomy" id="3750"/>
    <lineage>
        <taxon>Eukaryota</taxon>
        <taxon>Viridiplantae</taxon>
        <taxon>Streptophyta</taxon>
        <taxon>Embryophyta</taxon>
        <taxon>Tracheophyta</taxon>
        <taxon>Spermatophyta</taxon>
        <taxon>Magnoliopsida</taxon>
        <taxon>eudicotyledons</taxon>
        <taxon>Gunneridae</taxon>
        <taxon>Pentapetalae</taxon>
        <taxon>rosids</taxon>
        <taxon>fabids</taxon>
        <taxon>Rosales</taxon>
        <taxon>Rosaceae</taxon>
        <taxon>Amygdaloideae</taxon>
        <taxon>Maleae</taxon>
        <taxon>Malus</taxon>
    </lineage>
</organism>
<dbReference type="EMBL" id="RDQH01000339">
    <property type="protein sequence ID" value="RXH78690.1"/>
    <property type="molecule type" value="Genomic_DNA"/>
</dbReference>